<dbReference type="InterPro" id="IPR002577">
    <property type="entry name" value="HTH_HxlR"/>
</dbReference>
<dbReference type="AlphaFoldDB" id="A0A9D9I3K1"/>
<name>A0A9D9I3K1_9BACT</name>
<dbReference type="Pfam" id="PF01638">
    <property type="entry name" value="HxlR"/>
    <property type="match status" value="1"/>
</dbReference>
<dbReference type="InterPro" id="IPR036390">
    <property type="entry name" value="WH_DNA-bd_sf"/>
</dbReference>
<organism evidence="2 3">
    <name type="scientific">Candidatus Merdivivens pullistercoris</name>
    <dbReference type="NCBI Taxonomy" id="2840873"/>
    <lineage>
        <taxon>Bacteria</taxon>
        <taxon>Pseudomonadati</taxon>
        <taxon>Bacteroidota</taxon>
        <taxon>Bacteroidia</taxon>
        <taxon>Bacteroidales</taxon>
        <taxon>Muribaculaceae</taxon>
        <taxon>Muribaculaceae incertae sedis</taxon>
        <taxon>Candidatus Merdivivens</taxon>
    </lineage>
</organism>
<dbReference type="InterPro" id="IPR036388">
    <property type="entry name" value="WH-like_DNA-bd_sf"/>
</dbReference>
<comment type="caution">
    <text evidence="2">The sequence shown here is derived from an EMBL/GenBank/DDBJ whole genome shotgun (WGS) entry which is preliminary data.</text>
</comment>
<dbReference type="SUPFAM" id="SSF46785">
    <property type="entry name" value="Winged helix' DNA-binding domain"/>
    <property type="match status" value="1"/>
</dbReference>
<reference evidence="2" key="1">
    <citation type="submission" date="2020-10" db="EMBL/GenBank/DDBJ databases">
        <authorList>
            <person name="Gilroy R."/>
        </authorList>
    </citation>
    <scope>NUCLEOTIDE SEQUENCE</scope>
    <source>
        <strain evidence="2">10037</strain>
    </source>
</reference>
<sequence length="85" mass="9685">MLFVQCLGQIFQSVRSGQVRIGFLHSTGKCLSEVYLTVPPKVEYRLTEIGCSLVPLITQLTEWAQTNMKTIVKHRKKFTAESLQE</sequence>
<dbReference type="EMBL" id="JADIME010000013">
    <property type="protein sequence ID" value="MBO8464619.1"/>
    <property type="molecule type" value="Genomic_DNA"/>
</dbReference>
<evidence type="ECO:0000259" key="1">
    <source>
        <dbReference type="PROSITE" id="PS51118"/>
    </source>
</evidence>
<dbReference type="Proteomes" id="UP000823597">
    <property type="component" value="Unassembled WGS sequence"/>
</dbReference>
<accession>A0A9D9I3K1</accession>
<feature type="domain" description="HTH hxlR-type" evidence="1">
    <location>
        <begin position="1"/>
        <end position="72"/>
    </location>
</feature>
<reference evidence="2" key="2">
    <citation type="journal article" date="2021" name="PeerJ">
        <title>Extensive microbial diversity within the chicken gut microbiome revealed by metagenomics and culture.</title>
        <authorList>
            <person name="Gilroy R."/>
            <person name="Ravi A."/>
            <person name="Getino M."/>
            <person name="Pursley I."/>
            <person name="Horton D.L."/>
            <person name="Alikhan N.F."/>
            <person name="Baker D."/>
            <person name="Gharbi K."/>
            <person name="Hall N."/>
            <person name="Watson M."/>
            <person name="Adriaenssens E.M."/>
            <person name="Foster-Nyarko E."/>
            <person name="Jarju S."/>
            <person name="Secka A."/>
            <person name="Antonio M."/>
            <person name="Oren A."/>
            <person name="Chaudhuri R.R."/>
            <person name="La Ragione R."/>
            <person name="Hildebrand F."/>
            <person name="Pallen M.J."/>
        </authorList>
    </citation>
    <scope>NUCLEOTIDE SEQUENCE</scope>
    <source>
        <strain evidence="2">10037</strain>
    </source>
</reference>
<evidence type="ECO:0000313" key="2">
    <source>
        <dbReference type="EMBL" id="MBO8464619.1"/>
    </source>
</evidence>
<evidence type="ECO:0000313" key="3">
    <source>
        <dbReference type="Proteomes" id="UP000823597"/>
    </source>
</evidence>
<gene>
    <name evidence="2" type="ORF">IAB93_01320</name>
</gene>
<dbReference type="PROSITE" id="PS51118">
    <property type="entry name" value="HTH_HXLR"/>
    <property type="match status" value="1"/>
</dbReference>
<dbReference type="Gene3D" id="1.10.10.10">
    <property type="entry name" value="Winged helix-like DNA-binding domain superfamily/Winged helix DNA-binding domain"/>
    <property type="match status" value="1"/>
</dbReference>
<proteinExistence type="predicted"/>
<protein>
    <submittedName>
        <fullName evidence="2">Helix-turn-helix transcriptional regulator</fullName>
    </submittedName>
</protein>